<evidence type="ECO:0000313" key="3">
    <source>
        <dbReference type="Proteomes" id="UP001190700"/>
    </source>
</evidence>
<evidence type="ECO:0000313" key="2">
    <source>
        <dbReference type="EMBL" id="KAK3252106.1"/>
    </source>
</evidence>
<dbReference type="AlphaFoldDB" id="A0AAE0CBQ5"/>
<gene>
    <name evidence="2" type="ORF">CYMTET_38589</name>
</gene>
<dbReference type="Gene3D" id="3.40.50.150">
    <property type="entry name" value="Vaccinia Virus protein VP39"/>
    <property type="match status" value="1"/>
</dbReference>
<reference evidence="2 3" key="1">
    <citation type="journal article" date="2015" name="Genome Biol. Evol.">
        <title>Comparative Genomics of a Bacterivorous Green Alga Reveals Evolutionary Causalities and Consequences of Phago-Mixotrophic Mode of Nutrition.</title>
        <authorList>
            <person name="Burns J.A."/>
            <person name="Paasch A."/>
            <person name="Narechania A."/>
            <person name="Kim E."/>
        </authorList>
    </citation>
    <scope>NUCLEOTIDE SEQUENCE [LARGE SCALE GENOMIC DNA]</scope>
    <source>
        <strain evidence="2 3">PLY_AMNH</strain>
    </source>
</reference>
<feature type="region of interest" description="Disordered" evidence="1">
    <location>
        <begin position="104"/>
        <end position="149"/>
    </location>
</feature>
<accession>A0AAE0CBQ5</accession>
<proteinExistence type="predicted"/>
<dbReference type="InterPro" id="IPR029063">
    <property type="entry name" value="SAM-dependent_MTases_sf"/>
</dbReference>
<protein>
    <submittedName>
        <fullName evidence="2">Uncharacterized protein</fullName>
    </submittedName>
</protein>
<feature type="compositionally biased region" description="Acidic residues" evidence="1">
    <location>
        <begin position="133"/>
        <end position="149"/>
    </location>
</feature>
<feature type="compositionally biased region" description="Basic and acidic residues" evidence="1">
    <location>
        <begin position="106"/>
        <end position="116"/>
    </location>
</feature>
<dbReference type="Proteomes" id="UP001190700">
    <property type="component" value="Unassembled WGS sequence"/>
</dbReference>
<dbReference type="SUPFAM" id="SSF53335">
    <property type="entry name" value="S-adenosyl-L-methionine-dependent methyltransferases"/>
    <property type="match status" value="1"/>
</dbReference>
<organism evidence="2 3">
    <name type="scientific">Cymbomonas tetramitiformis</name>
    <dbReference type="NCBI Taxonomy" id="36881"/>
    <lineage>
        <taxon>Eukaryota</taxon>
        <taxon>Viridiplantae</taxon>
        <taxon>Chlorophyta</taxon>
        <taxon>Pyramimonadophyceae</taxon>
        <taxon>Pyramimonadales</taxon>
        <taxon>Pyramimonadaceae</taxon>
        <taxon>Cymbomonas</taxon>
    </lineage>
</organism>
<keyword evidence="3" id="KW-1185">Reference proteome</keyword>
<name>A0AAE0CBQ5_9CHLO</name>
<dbReference type="EMBL" id="LGRX02025636">
    <property type="protein sequence ID" value="KAK3252106.1"/>
    <property type="molecule type" value="Genomic_DNA"/>
</dbReference>
<evidence type="ECO:0000256" key="1">
    <source>
        <dbReference type="SAM" id="MobiDB-lite"/>
    </source>
</evidence>
<comment type="caution">
    <text evidence="2">The sequence shown here is derived from an EMBL/GenBank/DDBJ whole genome shotgun (WGS) entry which is preliminary data.</text>
</comment>
<sequence>MLGSKSRFEPPVFPVVHQMYKRNGKVVNNHQKPLALLMELIQCHMLGDNPGKVDDDGHPLNWIFDACCGVGSTSMAAMRCGMNAIGFDHDQFMVSSAQQRLINFHAEPDQDAETRPKQKSAPTTKGKEAATAESEEEELEEDEPDENDE</sequence>